<evidence type="ECO:0000313" key="1">
    <source>
        <dbReference type="EMBL" id="OXI32776.1"/>
    </source>
</evidence>
<gene>
    <name evidence="1" type="ORF">CFB84_40695</name>
</gene>
<name>A0A228HRE6_9BURK</name>
<dbReference type="AlphaFoldDB" id="A0A228HRE6"/>
<organism evidence="1 2">
    <name type="scientific">Burkholderia aenigmatica</name>
    <dbReference type="NCBI Taxonomy" id="2015348"/>
    <lineage>
        <taxon>Bacteria</taxon>
        <taxon>Pseudomonadati</taxon>
        <taxon>Pseudomonadota</taxon>
        <taxon>Betaproteobacteria</taxon>
        <taxon>Burkholderiales</taxon>
        <taxon>Burkholderiaceae</taxon>
        <taxon>Burkholderia</taxon>
        <taxon>Burkholderia cepacia complex</taxon>
    </lineage>
</organism>
<dbReference type="Proteomes" id="UP000214600">
    <property type="component" value="Unassembled WGS sequence"/>
</dbReference>
<accession>A0A228HRE6</accession>
<protein>
    <submittedName>
        <fullName evidence="1">Uncharacterized protein</fullName>
    </submittedName>
</protein>
<sequence>MSDFEFEISVDHAFDRSGGKAVLIKFSAPVVELSVYVSIADVGKVIDFGRGGDYASAGESANSSVHWKREEGDVYVLVGEDQEVWDFSIVINDDLLDQVISEIESLS</sequence>
<dbReference type="EMBL" id="NKFA01000039">
    <property type="protein sequence ID" value="OXI32776.1"/>
    <property type="molecule type" value="Genomic_DNA"/>
</dbReference>
<dbReference type="OrthoDB" id="9256134at2"/>
<reference evidence="2" key="1">
    <citation type="submission" date="2017-06" db="EMBL/GenBank/DDBJ databases">
        <authorList>
            <person name="LiPuma J."/>
            <person name="Spilker T."/>
        </authorList>
    </citation>
    <scope>NUCLEOTIDE SEQUENCE [LARGE SCALE GENOMIC DNA]</scope>
    <source>
        <strain evidence="2">AU17325</strain>
    </source>
</reference>
<dbReference type="RefSeq" id="WP_089454565.1">
    <property type="nucleotide sequence ID" value="NZ_NKFA01000039.1"/>
</dbReference>
<proteinExistence type="predicted"/>
<comment type="caution">
    <text evidence="1">The sequence shown here is derived from an EMBL/GenBank/DDBJ whole genome shotgun (WGS) entry which is preliminary data.</text>
</comment>
<reference evidence="1 2" key="2">
    <citation type="submission" date="2017-08" db="EMBL/GenBank/DDBJ databases">
        <title>WGS of novel Burkholderia cepaca complex species.</title>
        <authorList>
            <person name="Lipuma J."/>
            <person name="Spilker T."/>
        </authorList>
    </citation>
    <scope>NUCLEOTIDE SEQUENCE [LARGE SCALE GENOMIC DNA]</scope>
    <source>
        <strain evidence="1 2">AU17325</strain>
    </source>
</reference>
<evidence type="ECO:0000313" key="2">
    <source>
        <dbReference type="Proteomes" id="UP000214600"/>
    </source>
</evidence>